<reference evidence="1 2" key="2">
    <citation type="submission" date="2018-11" db="EMBL/GenBank/DDBJ databases">
        <authorList>
            <consortium name="Pathogen Informatics"/>
        </authorList>
    </citation>
    <scope>NUCLEOTIDE SEQUENCE [LARGE SCALE GENOMIC DNA]</scope>
    <source>
        <strain evidence="1">Dakar</strain>
        <strain evidence="2">Dakar, Senegal</strain>
    </source>
</reference>
<dbReference type="WBParaSite" id="SCUD_0000601801-mRNA-1">
    <property type="protein sequence ID" value="SCUD_0000601801-mRNA-1"/>
    <property type="gene ID" value="SCUD_0000601801"/>
</dbReference>
<gene>
    <name evidence="1" type="ORF">SCUD_LOCUS6018</name>
</gene>
<dbReference type="AlphaFoldDB" id="A0A183JTH8"/>
<organism evidence="3">
    <name type="scientific">Schistosoma curassoni</name>
    <dbReference type="NCBI Taxonomy" id="6186"/>
    <lineage>
        <taxon>Eukaryota</taxon>
        <taxon>Metazoa</taxon>
        <taxon>Spiralia</taxon>
        <taxon>Lophotrochozoa</taxon>
        <taxon>Platyhelminthes</taxon>
        <taxon>Trematoda</taxon>
        <taxon>Digenea</taxon>
        <taxon>Strigeidida</taxon>
        <taxon>Schistosomatoidea</taxon>
        <taxon>Schistosomatidae</taxon>
        <taxon>Schistosoma</taxon>
    </lineage>
</organism>
<sequence length="59" mass="7499">MEQVKMIKSLNDLCIFHLMNLHNYLRHVYVSIYRNFRHQKYYFQVWGELGHKYMTFYHI</sequence>
<evidence type="ECO:0000313" key="1">
    <source>
        <dbReference type="EMBL" id="VDP00155.1"/>
    </source>
</evidence>
<keyword evidence="2" id="KW-1185">Reference proteome</keyword>
<name>A0A183JTH8_9TREM</name>
<dbReference type="Proteomes" id="UP000279833">
    <property type="component" value="Unassembled WGS sequence"/>
</dbReference>
<dbReference type="EMBL" id="UZAK01011523">
    <property type="protein sequence ID" value="VDP00155.1"/>
    <property type="molecule type" value="Genomic_DNA"/>
</dbReference>
<accession>A0A183JTH8</accession>
<protein>
    <submittedName>
        <fullName evidence="1 3">Uncharacterized protein</fullName>
    </submittedName>
</protein>
<evidence type="ECO:0000313" key="3">
    <source>
        <dbReference type="WBParaSite" id="SCUD_0000601801-mRNA-1"/>
    </source>
</evidence>
<evidence type="ECO:0000313" key="2">
    <source>
        <dbReference type="Proteomes" id="UP000279833"/>
    </source>
</evidence>
<reference evidence="3" key="1">
    <citation type="submission" date="2016-06" db="UniProtKB">
        <authorList>
            <consortium name="WormBaseParasite"/>
        </authorList>
    </citation>
    <scope>IDENTIFICATION</scope>
</reference>
<proteinExistence type="predicted"/>